<proteinExistence type="predicted"/>
<dbReference type="InterPro" id="IPR006120">
    <property type="entry name" value="Resolvase_HTH_dom"/>
</dbReference>
<accession>A0A0B5NCX2</accession>
<evidence type="ECO:0000313" key="5">
    <source>
        <dbReference type="Proteomes" id="UP000031876"/>
    </source>
</evidence>
<dbReference type="RefSeq" id="WP_000241472.1">
    <property type="nucleotide sequence ID" value="NZ_CP009334.1"/>
</dbReference>
<keyword evidence="4" id="KW-0614">Plasmid</keyword>
<geneLocation type="plasmid" evidence="2 5">
    <name>2</name>
</geneLocation>
<dbReference type="EMBL" id="VKQN01000001">
    <property type="protein sequence ID" value="MDR4174903.1"/>
    <property type="molecule type" value="Genomic_DNA"/>
</dbReference>
<evidence type="ECO:0000259" key="1">
    <source>
        <dbReference type="PROSITE" id="PS50943"/>
    </source>
</evidence>
<dbReference type="EMBL" id="CP009334">
    <property type="protein sequence ID" value="AJG74175.1"/>
    <property type="molecule type" value="Genomic_DNA"/>
</dbReference>
<dbReference type="InterPro" id="IPR009057">
    <property type="entry name" value="Homeodomain-like_sf"/>
</dbReference>
<dbReference type="Proteomes" id="UP000501107">
    <property type="component" value="Plasmid unnamed3"/>
</dbReference>
<dbReference type="InterPro" id="IPR001387">
    <property type="entry name" value="Cro/C1-type_HTH"/>
</dbReference>
<evidence type="ECO:0000313" key="4">
    <source>
        <dbReference type="EMBL" id="QKH22779.1"/>
    </source>
</evidence>
<evidence type="ECO:0000313" key="6">
    <source>
        <dbReference type="Proteomes" id="UP000501107"/>
    </source>
</evidence>
<reference evidence="4 6" key="3">
    <citation type="submission" date="2020-05" db="EMBL/GenBank/DDBJ databases">
        <title>FDA dAtabase for Regulatory Grade micrObial Sequences (FDA-ARGOS): Supporting development and validation of Infectious Disease Dx tests.</title>
        <authorList>
            <person name="Nelson B."/>
            <person name="Plummer A."/>
            <person name="Tallon L."/>
            <person name="Sadzewicz L."/>
            <person name="Zhao X."/>
            <person name="Vavikolanu K."/>
            <person name="Mehta A."/>
            <person name="Aluvathingal J."/>
            <person name="Nadendla S."/>
            <person name="Myers T."/>
            <person name="Yan Y."/>
            <person name="Sichtig H."/>
        </authorList>
    </citation>
    <scope>NUCLEOTIDE SEQUENCE [LARGE SCALE GENOMIC DNA]</scope>
    <source>
        <strain evidence="4 6">FDAARGOS_795</strain>
        <plasmid evidence="4 6">unnamed3</plasmid>
    </source>
</reference>
<dbReference type="AlphaFoldDB" id="A0A0B5NCX2"/>
<organism evidence="4 6">
    <name type="scientific">Bacillus thuringiensis</name>
    <dbReference type="NCBI Taxonomy" id="1428"/>
    <lineage>
        <taxon>Bacteria</taxon>
        <taxon>Bacillati</taxon>
        <taxon>Bacillota</taxon>
        <taxon>Bacilli</taxon>
        <taxon>Bacillales</taxon>
        <taxon>Bacillaceae</taxon>
        <taxon>Bacillus</taxon>
        <taxon>Bacillus cereus group</taxon>
    </lineage>
</organism>
<dbReference type="KEGG" id="btw:BF38_5775"/>
<evidence type="ECO:0000313" key="2">
    <source>
        <dbReference type="EMBL" id="AJG74175.1"/>
    </source>
</evidence>
<dbReference type="Gene3D" id="1.10.10.60">
    <property type="entry name" value="Homeodomain-like"/>
    <property type="match status" value="3"/>
</dbReference>
<dbReference type="Proteomes" id="UP001181533">
    <property type="component" value="Unassembled WGS sequence"/>
</dbReference>
<dbReference type="EMBL" id="CP053979">
    <property type="protein sequence ID" value="QKH22779.1"/>
    <property type="molecule type" value="Genomic_DNA"/>
</dbReference>
<sequence>MVKVLETDKLVEVEITRDQQIAKAIELYKSKMKVKDIIKETGIPESTLYRIFRANNLRNQPRDKKIDVEKLEEALDLFINRDKLGLTVKQIAEKTGISKQTIYVEAKAREVNFEFVGKGYTKESLEKAVEMYQRPIQEKITLKKIYEETGVSRSVLYKELESRGIEIRHGNRLSYTEESLETSVHLYKNRHELGLGVSDIIDRTGICINALHKELRKRKLIKGNTNRKYPIRLVNQAIRLILNKENNFSVAQVSEQTGIKESTLFAELRDRGIRLRERKAM</sequence>
<dbReference type="Pfam" id="PF02796">
    <property type="entry name" value="HTH_7"/>
    <property type="match status" value="1"/>
</dbReference>
<protein>
    <submittedName>
        <fullName evidence="2">DNA binding, excisionase family domain protein</fullName>
    </submittedName>
    <submittedName>
        <fullName evidence="4">Helix-turn-helix domain-containing protein</fullName>
    </submittedName>
</protein>
<dbReference type="PROSITE" id="PS50943">
    <property type="entry name" value="HTH_CROC1"/>
    <property type="match status" value="1"/>
</dbReference>
<dbReference type="GO" id="GO:0003677">
    <property type="term" value="F:DNA binding"/>
    <property type="evidence" value="ECO:0007669"/>
    <property type="project" value="InterPro"/>
</dbReference>
<dbReference type="Proteomes" id="UP000031876">
    <property type="component" value="Plasmid 2"/>
</dbReference>
<dbReference type="SUPFAM" id="SSF46689">
    <property type="entry name" value="Homeodomain-like"/>
    <property type="match status" value="1"/>
</dbReference>
<gene>
    <name evidence="2" type="ORF">BF38_5775</name>
    <name evidence="3" type="ORF">FO599_01990</name>
    <name evidence="4" type="ORF">FOC89_01985</name>
</gene>
<geneLocation type="plasmid" evidence="4 6">
    <name>unnamed3</name>
</geneLocation>
<reference evidence="3" key="2">
    <citation type="submission" date="2019-07" db="EMBL/GenBank/DDBJ databases">
        <title>Phylogenomic Reclassification of ATCC Bacillus Strains and Various Taxa within the Genus Bacillus.</title>
        <authorList>
            <person name="Riojas M.A."/>
            <person name="Frank A.M."/>
            <person name="Fenn S.L."/>
            <person name="King S.P."/>
            <person name="Brower S.M."/>
            <person name="Hazbon M.H."/>
        </authorList>
    </citation>
    <scope>NUCLEOTIDE SEQUENCE</scope>
    <source>
        <strain evidence="3">ATCC 35646</strain>
    </source>
</reference>
<evidence type="ECO:0000313" key="3">
    <source>
        <dbReference type="EMBL" id="MDR4174903.1"/>
    </source>
</evidence>
<feature type="domain" description="HTH cro/C1-type" evidence="1">
    <location>
        <begin position="81"/>
        <end position="102"/>
    </location>
</feature>
<dbReference type="GO" id="GO:0000150">
    <property type="term" value="F:DNA strand exchange activity"/>
    <property type="evidence" value="ECO:0007669"/>
    <property type="project" value="InterPro"/>
</dbReference>
<reference evidence="2 5" key="1">
    <citation type="journal article" date="2015" name="Genome Announc.">
        <title>Complete genome sequences for 35 biothreat assay-relevant bacillus species.</title>
        <authorList>
            <person name="Johnson S.L."/>
            <person name="Daligault H.E."/>
            <person name="Davenport K.W."/>
            <person name="Jaissle J."/>
            <person name="Frey K.G."/>
            <person name="Ladner J.T."/>
            <person name="Broomall S.M."/>
            <person name="Bishop-Lilly K.A."/>
            <person name="Bruce D.C."/>
            <person name="Gibbons H.S."/>
            <person name="Coyne S.R."/>
            <person name="Lo C.C."/>
            <person name="Meincke L."/>
            <person name="Munk A.C."/>
            <person name="Koroleva G.I."/>
            <person name="Rosenzweig C.N."/>
            <person name="Palacios G.F."/>
            <person name="Redden C.L."/>
            <person name="Minogue T.D."/>
            <person name="Chain P.S."/>
        </authorList>
    </citation>
    <scope>NUCLEOTIDE SEQUENCE [LARGE SCALE GENOMIC DNA]</scope>
    <source>
        <strain evidence="2 5">HD1011</strain>
        <plasmid evidence="2 5">2</plasmid>
    </source>
</reference>
<name>A0A0B5NCX2_BACTU</name>